<dbReference type="Pfam" id="PF18962">
    <property type="entry name" value="Por_Secre_tail"/>
    <property type="match status" value="1"/>
</dbReference>
<dbReference type="InterPro" id="IPR013783">
    <property type="entry name" value="Ig-like_fold"/>
</dbReference>
<evidence type="ECO:0000256" key="1">
    <source>
        <dbReference type="ARBA" id="ARBA00022729"/>
    </source>
</evidence>
<accession>A0A1H1LGG6</accession>
<feature type="domain" description="Secretion system C-terminal sorting" evidence="2">
    <location>
        <begin position="3358"/>
        <end position="3434"/>
    </location>
</feature>
<dbReference type="RefSeq" id="WP_157717366.1">
    <property type="nucleotide sequence ID" value="NZ_LT629745.1"/>
</dbReference>
<evidence type="ECO:0000313" key="4">
    <source>
        <dbReference type="Proteomes" id="UP000198858"/>
    </source>
</evidence>
<dbReference type="InterPro" id="IPR026444">
    <property type="entry name" value="Secre_tail"/>
</dbReference>
<reference evidence="3 4" key="1">
    <citation type="submission" date="2016-10" db="EMBL/GenBank/DDBJ databases">
        <authorList>
            <person name="Varghese N."/>
            <person name="Submissions S."/>
        </authorList>
    </citation>
    <scope>NUCLEOTIDE SEQUENCE [LARGE SCALE GENOMIC DNA]</scope>
    <source>
        <strain evidence="3 4">Mar_2010_102</strain>
    </source>
</reference>
<dbReference type="NCBIfam" id="TIGR04183">
    <property type="entry name" value="Por_Secre_tail"/>
    <property type="match status" value="1"/>
</dbReference>
<keyword evidence="1" id="KW-0732">Signal</keyword>
<dbReference type="Gene3D" id="2.60.40.10">
    <property type="entry name" value="Immunoglobulins"/>
    <property type="match status" value="1"/>
</dbReference>
<dbReference type="EMBL" id="LT629745">
    <property type="protein sequence ID" value="SDR73606.1"/>
    <property type="molecule type" value="Genomic_DNA"/>
</dbReference>
<dbReference type="STRING" id="1250231.SAMN04488552_0785"/>
<proteinExistence type="predicted"/>
<sequence length="3436" mass="356870">MKRFLPQTGKSSGFLLLSVFLFFNVFMGLSQTVTTDKDDYHPGDIVQITGEDWLPYESVNLHIISDCGCTNVTYTVTSDASGAIFNNDLNITEDHIGASFVLTATGDSGSVVQTTFTDSGSFSYTTTSGFNNSVSLVPGSSNSSSLSVNVESPKNNGNFDVSLSYNNTGSPAIGIGSNANEINFSSIINSYVTTNKDGDTHSFPISVSVGSAVPPGTYNFQVSGIESAGNIQDGPRWDFEVVVGSTGSRIDALSVGTQSQQIECGIGGATNYTITATRGGSGTVNGTYSVSGLPSGVNSNFSVENFTSSGSDSFPNTVLTLTAPTGISVGNYSFNVFLTDGSDQATNTGSLSVSDTFPPSWSTALNSLDRTVECSDVSALANAQSLFPEATDICDPDVSNIVKTAGAFVAASCSSEGTYTNTWTVTDDSGNVSTVFTQTITVEDTTEPTFTVPGDLTLECDQDDTDLTLTGDVTDEADNCSTGLDATFVDDVQSGTCEGTFVITRTWSLSDNCGNPAANQVQTITVSDNTAPSFTAPADIEIFTDASCAYDASVSATGDVTDEADNCSTGLDATFVDDVQPGTCEGTFVITRTWSLSDNCGNPAANQVQTITVSDNTAPSFTAPADIEIFTDASCAYDASVSATGDVTDEADNCSTGLDATFVDDVQPGTCEGTFVITRTWSLSDNCGNPAANQVQTITVSDNTAPSFTAPADIEIFTDASCAYDASVSATGDVTDEADNCSTGLDATFVDDVQPGTCEGTFVITRTWSLSDNCGNPAANQVQTITVSDNTAPSFTAPADIEIFTDASCAYDASVSATGDVTDEADNCSTGLDATFVDDVQPGTCEGTFVITRTWSLSDNCGNPAANQVQTITVSDNTAPSFTAPADIEIFTDASCAYDASVSATGDVTDEADNCSTGLDATFVDDVQPGTCEGTFVITRTWSLSDNCGNPAANQVQTITVSDNTAPSFTAPADIEIFTDASCAYDASVSATGDVTDEADNCSTGLDATFVDDVQPGTCEGTFVITRTWSLSDNCGNPAANQVQTITVSDNTAPSFTAPADIEIFTDASCAYDASVSATGDVTDEADNCSTGLDATFVDDVQPGTCEGTFVITRTWSLSDNCGNPAANQVQTITVSDNTAPSFTAPADIEIFTDASCAYDASVSATGDVTDEADNCSTGLDATFVDDVQPGTCEGTFVITRTWSLSDNCGNPAANQVQTITVSDNTAPSFTAPADIEIFTDASCAYDASVSATGDVTDEADNCSTGLDATFVDDVQPGTCEGTFVITRTWSLSDNCGNPAANQVQTITVSDNTAPSFTAPADIEIFTDASCAYDVSVSATGDVTDEADNCSTGLDATFVDDVQPGTCEGTFVITRTWSLSDNCGNPAANQVQTITVSDNTAPSFTAPADIEIFTDASCAYDASVSATGDVTDEADNCSTGLDATFVDDVQPGTCEGTFVITRTWSLSDNCGNPAANQVQTITVSDNTAPTFTAPADIEIFTDASCAYDASVSATGDVTDEADNCSTGLDATFVDDVQPGTCEGTFVITRTWSLSDNCGNPAANQVQTITVSDNTAPSFTAPADIEIFTDASCAYDASVSATGDVTDEADNCSTGLDATFVDDVQPGTCEGTFVITRTWSLSDNCGNPAANQVQTITVSDNTAPSFTAPADIEIFTDASCAYDASVSATGDVTDEADNCSTGLDATFVDDVQPGTCEGTFVITRTWSLSDNCGNPAANQVQTITVSDNTAPSFTAPADIEIFTDASCAYDASVSATGDVTDEADNCSTGLDATFVDDVQPGTCEGTFVITRTWSLSDNCGNPAANQVQTITVSDNTAPSFTAPADIEIFTDASCAYDVSVSATGDVTDEADNCSTGLDATFVDDVQPGTCEGTFVITRTWSLSDNCGNPAANQVQTITVSDNTAPSFTAPADIEIFTDASCAYDASVSATGDVTDEADNCSTGLDATFVDDVQPGTCEGTFVITRTWSLSDNCGNPAANQVQTITVSDNTAPSFTAPADIEIFTDASCAYDASVSATGDVTDEADNCSTGLDATFVDDVQPGTCEGTFVITRTWSLSDNCGNPAANQVQTITVSDNTAPSFTAPADIEIFTDASCAYDVSVSATGDVTDEADNCSTGLDATFVDDVQPGTCEGTFVITRTWSLSDNCGNPAANQVQTITVSDNTAPSFTAPADIEIFTDASCAYDASVSATGDVTDEADNCSTGLDATFVDDVQPGTCEGTFVITRTWSLSDNCGNPAANQVQTITVSDNTAPTFTAPADIEIFTDASCAYDASVSATGDVTDEADNCSTGLDATFVDDVQPGTCEGTFVITRTWSLSDNCGNPAANQVQTITVSDNTAPSFTAPADIEIFTDASCAYDASVSATGDVTDEADNCSTGLDATFVDDVQPGTCEGTFVITRTWSLSDNCGNPAANQVQTITVSDNTAPSFTAPADIEIFTDASCAYDASVSATGDVTDEADNCSTGLDATFVDDVQPGTCEGTFVITRTWSLSDNCGNPAANQVQTITVSDNTAPSFTAPADIEIFTDASCAYDASVSATGDVTDEADNCSTGLDATFVDDVQPGTCEGTFVITRTWSLSDNCGNPAANQVQTITVSDNTAPSFTAPADIEIFTDASCAYDVSVSATGDVTDEADNCSTGLDATFVDDVQPGTCEGTFVITRTWSLSDNCGNPAANQVQTITVSDNTAPSFTAPADIEIFTDASCAYDASVSATGDVTDEADNCSTGLDATFVDDVQPGTCEGTFVITRTWSLSDNCGNPAANQVQTITVSDNTAPSFTAPADIEIFTDASCAYDASVSATGDVTDEADNCSTGLDATFVDDVQPGTCEGTFVITRTWSLSDNCGNPAANQVQTITVSDNTAPSFTAPADIEIFTDASCAYDASVSATGDVTDEADNCSTGLDATFVDDVQPGTCEGTFVITRTWSLSDNCGNPAANQVQTITVSDNTAPSFTAPADIEIFTDASCAYDASVSATGDVTDEADNCSTGLDATFVDDVQPGTCEGTFVITRTWSLSDNCGNAAADQVQTITVSDDIDPDLGPIVPLDPIAVNTTFQITAPSIGDNCSDVNVVWYFDPDGEILDPLDAPFTFHGYYESGFVKGTFSSSDFETTENPTGTGVYSVMLVVTDACGNESIEMYDYVVIYDPSGGFVTGGGWFYSVPENLYDTSGNPTQYEGKANFGFNAKYKSGKNNTTEVDGNTNFQFKEGDFHFKSSSHDDMSLVISGYKKATYRGRGTVNGAGDHKFMVTVIDGDATGGDGIDRFRIKIWGNGNSSVILYDNERTLAENVDASTAIGGGSIVIHKPKGGGKNSKSMETSTKITNQNEVVEIEVILNSLEVAPNPMVYYCDIKFSLKEKLKADLSIFDLNGRQLKVLYSSVVNANEMVQVKFDRGNLPSGIYICKLMTGDGRSYEKQIIID</sequence>
<organism evidence="3 4">
    <name type="scientific">Christiangramia echinicola</name>
    <dbReference type="NCBI Taxonomy" id="279359"/>
    <lineage>
        <taxon>Bacteria</taxon>
        <taxon>Pseudomonadati</taxon>
        <taxon>Bacteroidota</taxon>
        <taxon>Flavobacteriia</taxon>
        <taxon>Flavobacteriales</taxon>
        <taxon>Flavobacteriaceae</taxon>
        <taxon>Christiangramia</taxon>
    </lineage>
</organism>
<evidence type="ECO:0000313" key="3">
    <source>
        <dbReference type="EMBL" id="SDR73606.1"/>
    </source>
</evidence>
<protein>
    <submittedName>
        <fullName evidence="3">Por secretion system C-terminal sorting domain-containing protein</fullName>
    </submittedName>
</protein>
<dbReference type="Proteomes" id="UP000198858">
    <property type="component" value="Chromosome I"/>
</dbReference>
<name>A0A1H1LGG6_9FLAO</name>
<evidence type="ECO:0000259" key="2">
    <source>
        <dbReference type="Pfam" id="PF18962"/>
    </source>
</evidence>
<gene>
    <name evidence="3" type="ORF">SAMN04488552_0785</name>
</gene>
<keyword evidence="4" id="KW-1185">Reference proteome</keyword>